<gene>
    <name evidence="1" type="ORF">J1TS3_36460</name>
</gene>
<accession>A0ABQ4K9X1</accession>
<evidence type="ECO:0000313" key="1">
    <source>
        <dbReference type="EMBL" id="GIN22512.1"/>
    </source>
</evidence>
<sequence length="99" mass="11555">MKNKSYEVNNVSLNTHRKFCVTVGRAKESEYVIKGLDERITNMIEKYLESIDVPVERKEDKKFDMDELAKGYSAMSELNQNEDQDYILGMKELVKNKSL</sequence>
<name>A0ABQ4K9X1_9BACI</name>
<proteinExistence type="predicted"/>
<evidence type="ECO:0000313" key="2">
    <source>
        <dbReference type="Proteomes" id="UP000680279"/>
    </source>
</evidence>
<dbReference type="RefSeq" id="WP_212963637.1">
    <property type="nucleotide sequence ID" value="NZ_BOQT01000018.1"/>
</dbReference>
<dbReference type="Proteomes" id="UP000680279">
    <property type="component" value="Unassembled WGS sequence"/>
</dbReference>
<comment type="caution">
    <text evidence="1">The sequence shown here is derived from an EMBL/GenBank/DDBJ whole genome shotgun (WGS) entry which is preliminary data.</text>
</comment>
<protein>
    <submittedName>
        <fullName evidence="1">Uncharacterized protein</fullName>
    </submittedName>
</protein>
<reference evidence="1 2" key="1">
    <citation type="submission" date="2021-03" db="EMBL/GenBank/DDBJ databases">
        <title>Antimicrobial resistance genes in bacteria isolated from Japanese honey, and their potential for conferring macrolide and lincosamide resistance in the American foulbrood pathogen Paenibacillus larvae.</title>
        <authorList>
            <person name="Okamoto M."/>
            <person name="Kumagai M."/>
            <person name="Kanamori H."/>
            <person name="Takamatsu D."/>
        </authorList>
    </citation>
    <scope>NUCLEOTIDE SEQUENCE [LARGE SCALE GENOMIC DNA]</scope>
    <source>
        <strain evidence="1 2">J1TS3</strain>
    </source>
</reference>
<keyword evidence="2" id="KW-1185">Reference proteome</keyword>
<dbReference type="EMBL" id="BOQT01000018">
    <property type="protein sequence ID" value="GIN22512.1"/>
    <property type="molecule type" value="Genomic_DNA"/>
</dbReference>
<organism evidence="1 2">
    <name type="scientific">Siminovitchia fordii</name>
    <dbReference type="NCBI Taxonomy" id="254759"/>
    <lineage>
        <taxon>Bacteria</taxon>
        <taxon>Bacillati</taxon>
        <taxon>Bacillota</taxon>
        <taxon>Bacilli</taxon>
        <taxon>Bacillales</taxon>
        <taxon>Bacillaceae</taxon>
        <taxon>Siminovitchia</taxon>
    </lineage>
</organism>